<evidence type="ECO:0000313" key="2">
    <source>
        <dbReference type="EMBL" id="KAF9819334.1"/>
    </source>
</evidence>
<feature type="compositionally biased region" description="Polar residues" evidence="1">
    <location>
        <begin position="119"/>
        <end position="147"/>
    </location>
</feature>
<dbReference type="PANTHER" id="PTHR28031:SF1">
    <property type="entry name" value="PROLINE-RICH PROTEIN HUA1"/>
    <property type="match status" value="1"/>
</dbReference>
<dbReference type="InterPro" id="IPR038910">
    <property type="entry name" value="Hua1-like"/>
</dbReference>
<dbReference type="PANTHER" id="PTHR28031">
    <property type="entry name" value="PROLINE-RICH PROTEIN HUA1"/>
    <property type="match status" value="1"/>
</dbReference>
<feature type="compositionally biased region" description="Low complexity" evidence="1">
    <location>
        <begin position="14"/>
        <end position="36"/>
    </location>
</feature>
<sequence>MLSSHNPFRNKGLSPQSTGTSSVGTSQSNSSGSSSQDVAGQRHTPPPRTASRSALDDSDASSHTTSYDSPLPPLPADDLDILTQELPPAYTPAPDVAKGESTIDMGPRRPFQEPARLPRQQQRQYITPIPSSWRAQQYASTFSSSGWAQYPGGQRGARGQANPPPSHPSLHTPARPSSAPNSDSDGQPLSDFAREFYAAGADVPGLNAETSGGAAGPGSRRQGSSAAPDDGRPTEQPTPGHPLLRHGKVLQYPAGHECDRCHNTGYRNNDPTSPCLRCWDKYGRPFSGALVYMPWDAPPNSSSRRAYQRPLPRFTPPHLSGSGSGHRPSQSYGGPGSESPLSAHPRIASLSRPSGAYTGVASPRVIPVAGGGVAMSPYLDPLQNVPTNVRGANNAPPGATILRPGDPRIGGRLCWRCGGDGVTSTFLFLDEETCSLCGGIGRTFV</sequence>
<evidence type="ECO:0000256" key="1">
    <source>
        <dbReference type="SAM" id="MobiDB-lite"/>
    </source>
</evidence>
<dbReference type="EMBL" id="JADOXO010000020">
    <property type="protein sequence ID" value="KAF9819334.1"/>
    <property type="molecule type" value="Genomic_DNA"/>
</dbReference>
<feature type="region of interest" description="Disordered" evidence="1">
    <location>
        <begin position="1"/>
        <end position="246"/>
    </location>
</feature>
<name>A0A8H7P8L3_9APHY</name>
<feature type="compositionally biased region" description="Polar residues" evidence="1">
    <location>
        <begin position="178"/>
        <end position="187"/>
    </location>
</feature>
<evidence type="ECO:0000313" key="3">
    <source>
        <dbReference type="Proteomes" id="UP000639403"/>
    </source>
</evidence>
<protein>
    <submittedName>
        <fullName evidence="2">Uncharacterized protein</fullName>
    </submittedName>
</protein>
<dbReference type="GO" id="GO:0005737">
    <property type="term" value="C:cytoplasm"/>
    <property type="evidence" value="ECO:0007669"/>
    <property type="project" value="TreeGrafter"/>
</dbReference>
<comment type="caution">
    <text evidence="2">The sequence shown here is derived from an EMBL/GenBank/DDBJ whole genome shotgun (WGS) entry which is preliminary data.</text>
</comment>
<reference evidence="2" key="1">
    <citation type="submission" date="2020-11" db="EMBL/GenBank/DDBJ databases">
        <authorList>
            <person name="Koelle M."/>
            <person name="Horta M.A.C."/>
            <person name="Nowrousian M."/>
            <person name="Ohm R.A."/>
            <person name="Benz P."/>
            <person name="Pilgard A."/>
        </authorList>
    </citation>
    <scope>NUCLEOTIDE SEQUENCE</scope>
    <source>
        <strain evidence="2">FPRL280</strain>
    </source>
</reference>
<organism evidence="2 3">
    <name type="scientific">Rhodonia placenta</name>
    <dbReference type="NCBI Taxonomy" id="104341"/>
    <lineage>
        <taxon>Eukaryota</taxon>
        <taxon>Fungi</taxon>
        <taxon>Dikarya</taxon>
        <taxon>Basidiomycota</taxon>
        <taxon>Agaricomycotina</taxon>
        <taxon>Agaricomycetes</taxon>
        <taxon>Polyporales</taxon>
        <taxon>Adustoporiaceae</taxon>
        <taxon>Rhodonia</taxon>
    </lineage>
</organism>
<reference evidence="2" key="2">
    <citation type="journal article" name="Front. Microbiol.">
        <title>Degradative Capacity of Two Strains of Rhodonia placenta: From Phenotype to Genotype.</title>
        <authorList>
            <person name="Kolle M."/>
            <person name="Horta M.A.C."/>
            <person name="Nowrousian M."/>
            <person name="Ohm R.A."/>
            <person name="Benz J.P."/>
            <person name="Pilgard A."/>
        </authorList>
    </citation>
    <scope>NUCLEOTIDE SEQUENCE</scope>
    <source>
        <strain evidence="2">FPRL280</strain>
    </source>
</reference>
<proteinExistence type="predicted"/>
<dbReference type="Proteomes" id="UP000639403">
    <property type="component" value="Unassembled WGS sequence"/>
</dbReference>
<feature type="region of interest" description="Disordered" evidence="1">
    <location>
        <begin position="300"/>
        <end position="348"/>
    </location>
</feature>
<dbReference type="AlphaFoldDB" id="A0A8H7P8L3"/>
<accession>A0A8H7P8L3</accession>
<gene>
    <name evidence="2" type="ORF">IEO21_02222</name>
</gene>